<dbReference type="GO" id="GO:0070513">
    <property type="term" value="F:death domain binding"/>
    <property type="evidence" value="ECO:0007669"/>
    <property type="project" value="TreeGrafter"/>
</dbReference>
<reference evidence="2" key="1">
    <citation type="submission" date="2022-07" db="EMBL/GenBank/DDBJ databases">
        <title>Chromosome-level genome of Muraenolepis orangiensis.</title>
        <authorList>
            <person name="Kim J."/>
        </authorList>
    </citation>
    <scope>NUCLEOTIDE SEQUENCE</scope>
    <source>
        <strain evidence="2">KU_S4_2022</strain>
        <tissue evidence="2">Muscle</tissue>
    </source>
</reference>
<protein>
    <submittedName>
        <fullName evidence="2">Uncharacterized protein</fullName>
    </submittedName>
</protein>
<keyword evidence="3" id="KW-1185">Reference proteome</keyword>
<comment type="caution">
    <text evidence="2">The sequence shown here is derived from an EMBL/GenBank/DDBJ whole genome shotgun (WGS) entry which is preliminary data.</text>
</comment>
<dbReference type="AlphaFoldDB" id="A0A9Q0IAG7"/>
<dbReference type="OrthoDB" id="9934354at2759"/>
<evidence type="ECO:0000313" key="2">
    <source>
        <dbReference type="EMBL" id="KAJ3591624.1"/>
    </source>
</evidence>
<evidence type="ECO:0000313" key="3">
    <source>
        <dbReference type="Proteomes" id="UP001148018"/>
    </source>
</evidence>
<dbReference type="PANTHER" id="PTHR13177:SF2">
    <property type="entry name" value="DEATH-ASSOCIATED PROTEIN-LIKE 1"/>
    <property type="match status" value="1"/>
</dbReference>
<name>A0A9Q0IAG7_9TELE</name>
<accession>A0A9Q0IAG7</accession>
<gene>
    <name evidence="2" type="ORF">NHX12_006757</name>
</gene>
<dbReference type="PANTHER" id="PTHR13177">
    <property type="entry name" value="DEATH-ASSOCIATED PROTEIN 1"/>
    <property type="match status" value="1"/>
</dbReference>
<dbReference type="GO" id="GO:0034198">
    <property type="term" value="P:cellular response to amino acid starvation"/>
    <property type="evidence" value="ECO:0007669"/>
    <property type="project" value="TreeGrafter"/>
</dbReference>
<dbReference type="GO" id="GO:0010507">
    <property type="term" value="P:negative regulation of autophagy"/>
    <property type="evidence" value="ECO:0007669"/>
    <property type="project" value="TreeGrafter"/>
</dbReference>
<dbReference type="InterPro" id="IPR024130">
    <property type="entry name" value="DAP1/DAPL1"/>
</dbReference>
<feature type="compositionally biased region" description="Basic and acidic residues" evidence="1">
    <location>
        <begin position="34"/>
        <end position="54"/>
    </location>
</feature>
<dbReference type="GO" id="GO:0097190">
    <property type="term" value="P:apoptotic signaling pathway"/>
    <property type="evidence" value="ECO:0007669"/>
    <property type="project" value="TreeGrafter"/>
</dbReference>
<feature type="region of interest" description="Disordered" evidence="1">
    <location>
        <begin position="1"/>
        <end position="63"/>
    </location>
</feature>
<evidence type="ECO:0000256" key="1">
    <source>
        <dbReference type="SAM" id="MobiDB-lite"/>
    </source>
</evidence>
<organism evidence="2 3">
    <name type="scientific">Muraenolepis orangiensis</name>
    <name type="common">Patagonian moray cod</name>
    <dbReference type="NCBI Taxonomy" id="630683"/>
    <lineage>
        <taxon>Eukaryota</taxon>
        <taxon>Metazoa</taxon>
        <taxon>Chordata</taxon>
        <taxon>Craniata</taxon>
        <taxon>Vertebrata</taxon>
        <taxon>Euteleostomi</taxon>
        <taxon>Actinopterygii</taxon>
        <taxon>Neopterygii</taxon>
        <taxon>Teleostei</taxon>
        <taxon>Neoteleostei</taxon>
        <taxon>Acanthomorphata</taxon>
        <taxon>Zeiogadaria</taxon>
        <taxon>Gadariae</taxon>
        <taxon>Gadiformes</taxon>
        <taxon>Muraenolepidoidei</taxon>
        <taxon>Muraenolepididae</taxon>
        <taxon>Muraenolepis</taxon>
    </lineage>
</organism>
<sequence length="115" mass="12752">MVLQSKSGVEESRRLMAGHLPAVKAGGKRVKVKKSSEDPRVTPEKGAKRTEKPRSLPSFKGPHHVGLLLSGTLGKLWHDFPETPVSMRHGKVRPAVEKLHVLRTFSLQQPRKCCS</sequence>
<dbReference type="Pfam" id="PF15228">
    <property type="entry name" value="DAP"/>
    <property type="match status" value="1"/>
</dbReference>
<dbReference type="EMBL" id="JANIIK010000113">
    <property type="protein sequence ID" value="KAJ3591624.1"/>
    <property type="molecule type" value="Genomic_DNA"/>
</dbReference>
<proteinExistence type="predicted"/>
<dbReference type="Proteomes" id="UP001148018">
    <property type="component" value="Unassembled WGS sequence"/>
</dbReference>